<reference evidence="3 4" key="1">
    <citation type="submission" date="2017-09" db="EMBL/GenBank/DDBJ databases">
        <title>Complete genome sequence of Oxytococcus suis strain ZY16052.</title>
        <authorList>
            <person name="Li F."/>
        </authorList>
    </citation>
    <scope>NUCLEOTIDE SEQUENCE [LARGE SCALE GENOMIC DNA]</scope>
    <source>
        <strain evidence="3 4">ZY16052</strain>
    </source>
</reference>
<dbReference type="InterPro" id="IPR047640">
    <property type="entry name" value="RpiR-like"/>
</dbReference>
<dbReference type="PANTHER" id="PTHR30514:SF1">
    <property type="entry name" value="HTH-TYPE TRANSCRIPTIONAL REGULATOR HEXR-RELATED"/>
    <property type="match status" value="1"/>
</dbReference>
<feature type="domain" description="HTH rpiR-type" evidence="1">
    <location>
        <begin position="1"/>
        <end position="77"/>
    </location>
</feature>
<dbReference type="EMBL" id="CP023434">
    <property type="protein sequence ID" value="AXY25717.1"/>
    <property type="molecule type" value="Genomic_DNA"/>
</dbReference>
<dbReference type="GO" id="GO:0003677">
    <property type="term" value="F:DNA binding"/>
    <property type="evidence" value="ECO:0007669"/>
    <property type="project" value="InterPro"/>
</dbReference>
<dbReference type="Pfam" id="PF01380">
    <property type="entry name" value="SIS"/>
    <property type="match status" value="1"/>
</dbReference>
<dbReference type="PROSITE" id="PS51464">
    <property type="entry name" value="SIS"/>
    <property type="match status" value="1"/>
</dbReference>
<dbReference type="Gene3D" id="3.40.50.10490">
    <property type="entry name" value="Glucose-6-phosphate isomerase like protein, domain 1"/>
    <property type="match status" value="1"/>
</dbReference>
<proteinExistence type="predicted"/>
<dbReference type="Proteomes" id="UP000263232">
    <property type="component" value="Chromosome"/>
</dbReference>
<dbReference type="InterPro" id="IPR009057">
    <property type="entry name" value="Homeodomain-like_sf"/>
</dbReference>
<evidence type="ECO:0000259" key="1">
    <source>
        <dbReference type="PROSITE" id="PS51071"/>
    </source>
</evidence>
<dbReference type="InterPro" id="IPR001347">
    <property type="entry name" value="SIS_dom"/>
</dbReference>
<evidence type="ECO:0000313" key="3">
    <source>
        <dbReference type="EMBL" id="AXY25717.1"/>
    </source>
</evidence>
<dbReference type="InterPro" id="IPR046348">
    <property type="entry name" value="SIS_dom_sf"/>
</dbReference>
<gene>
    <name evidence="3" type="ORF">CL176_06730</name>
</gene>
<dbReference type="SUPFAM" id="SSF46689">
    <property type="entry name" value="Homeodomain-like"/>
    <property type="match status" value="1"/>
</dbReference>
<dbReference type="SUPFAM" id="SSF53697">
    <property type="entry name" value="SIS domain"/>
    <property type="match status" value="1"/>
</dbReference>
<accession>A0A347WKW0</accession>
<protein>
    <submittedName>
        <fullName evidence="3">MurR/RpiR family transcriptional regulator</fullName>
    </submittedName>
</protein>
<dbReference type="GO" id="GO:1901135">
    <property type="term" value="P:carbohydrate derivative metabolic process"/>
    <property type="evidence" value="ECO:0007669"/>
    <property type="project" value="InterPro"/>
</dbReference>
<dbReference type="Pfam" id="PF01418">
    <property type="entry name" value="HTH_6"/>
    <property type="match status" value="1"/>
</dbReference>
<dbReference type="PROSITE" id="PS51071">
    <property type="entry name" value="HTH_RPIR"/>
    <property type="match status" value="1"/>
</dbReference>
<evidence type="ECO:0000313" key="4">
    <source>
        <dbReference type="Proteomes" id="UP000263232"/>
    </source>
</evidence>
<dbReference type="Gene3D" id="1.10.10.10">
    <property type="entry name" value="Winged helix-like DNA-binding domain superfamily/Winged helix DNA-binding domain"/>
    <property type="match status" value="1"/>
</dbReference>
<dbReference type="InterPro" id="IPR036388">
    <property type="entry name" value="WH-like_DNA-bd_sf"/>
</dbReference>
<dbReference type="GO" id="GO:0003700">
    <property type="term" value="F:DNA-binding transcription factor activity"/>
    <property type="evidence" value="ECO:0007669"/>
    <property type="project" value="InterPro"/>
</dbReference>
<organism evidence="3 4">
    <name type="scientific">Suicoccus acidiformans</name>
    <dbReference type="NCBI Taxonomy" id="2036206"/>
    <lineage>
        <taxon>Bacteria</taxon>
        <taxon>Bacillati</taxon>
        <taxon>Bacillota</taxon>
        <taxon>Bacilli</taxon>
        <taxon>Lactobacillales</taxon>
        <taxon>Aerococcaceae</taxon>
        <taxon>Suicoccus</taxon>
    </lineage>
</organism>
<keyword evidence="4" id="KW-1185">Reference proteome</keyword>
<dbReference type="RefSeq" id="WP_118990618.1">
    <property type="nucleotide sequence ID" value="NZ_CP023434.1"/>
</dbReference>
<dbReference type="PANTHER" id="PTHR30514">
    <property type="entry name" value="GLUCOKINASE"/>
    <property type="match status" value="1"/>
</dbReference>
<dbReference type="KEGG" id="abae:CL176_06730"/>
<name>A0A347WKW0_9LACT</name>
<feature type="domain" description="SIS" evidence="2">
    <location>
        <begin position="111"/>
        <end position="256"/>
    </location>
</feature>
<dbReference type="InterPro" id="IPR000281">
    <property type="entry name" value="HTH_RpiR"/>
</dbReference>
<dbReference type="AlphaFoldDB" id="A0A347WKW0"/>
<evidence type="ECO:0000259" key="2">
    <source>
        <dbReference type="PROSITE" id="PS51464"/>
    </source>
</evidence>
<dbReference type="OrthoDB" id="3684496at2"/>
<dbReference type="GO" id="GO:0097367">
    <property type="term" value="F:carbohydrate derivative binding"/>
    <property type="evidence" value="ECO:0007669"/>
    <property type="project" value="InterPro"/>
</dbReference>
<sequence>MDYNEIIIKHYDELTENELSMATYINQNRYDVTRMTAQEFADKNYTSKTSVIRMCKKIGFKGFGELKSYLKWLNDDKITRTLQDFQNLKSNVIKDYESTIEYIKQSDWSEIFETVLKSKSIYTLYTGLTQSNQAAEFQRLFLLIGKPIIDIPTAADSNEFRRISERITSEDIIIIISLSGENLKIVKYLELIEYSGAKIISLTQPTTNYLAGKADFNLFANTSTAPMPKDWWIRSASSFYLVIESFCFGYIDYLKLKEREQDD</sequence>